<dbReference type="PRINTS" id="PR00019">
    <property type="entry name" value="LEURICHRPT"/>
</dbReference>
<evidence type="ECO:0000313" key="1">
    <source>
        <dbReference type="EMBL" id="KAJ8435791.1"/>
    </source>
</evidence>
<accession>A0A9Q1K267</accession>
<sequence length="155" mass="17509">MFTSKLRFGVGFGSAQIYFYGKVFWKVRLRLGICGVDPGHPKRKLRESVQKEDRFVRGGDCSNTSWMERGEAGNVSVAVFPIRLLMAPQHTFDMRMVDLSYNLLDGLIPENLGQLKSLQTLNLNSNKLSGRVPGPFGERLLRRASFKFVRVATVL</sequence>
<keyword evidence="2" id="KW-1185">Reference proteome</keyword>
<proteinExistence type="predicted"/>
<reference evidence="1" key="1">
    <citation type="submission" date="2022-04" db="EMBL/GenBank/DDBJ databases">
        <title>Carnegiea gigantea Genome sequencing and assembly v2.</title>
        <authorList>
            <person name="Copetti D."/>
            <person name="Sanderson M.J."/>
            <person name="Burquez A."/>
            <person name="Wojciechowski M.F."/>
        </authorList>
    </citation>
    <scope>NUCLEOTIDE SEQUENCE</scope>
    <source>
        <strain evidence="1">SGP5-SGP5p</strain>
        <tissue evidence="1">Aerial part</tissue>
    </source>
</reference>
<dbReference type="Pfam" id="PF00560">
    <property type="entry name" value="LRR_1"/>
    <property type="match status" value="2"/>
</dbReference>
<dbReference type="Proteomes" id="UP001153076">
    <property type="component" value="Unassembled WGS sequence"/>
</dbReference>
<dbReference type="SUPFAM" id="SSF52058">
    <property type="entry name" value="L domain-like"/>
    <property type="match status" value="1"/>
</dbReference>
<name>A0A9Q1K267_9CARY</name>
<dbReference type="EMBL" id="JAKOGI010000387">
    <property type="protein sequence ID" value="KAJ8435791.1"/>
    <property type="molecule type" value="Genomic_DNA"/>
</dbReference>
<dbReference type="InterPro" id="IPR032675">
    <property type="entry name" value="LRR_dom_sf"/>
</dbReference>
<dbReference type="AlphaFoldDB" id="A0A9Q1K267"/>
<dbReference type="InterPro" id="IPR001611">
    <property type="entry name" value="Leu-rich_rpt"/>
</dbReference>
<dbReference type="OrthoDB" id="1933606at2759"/>
<organism evidence="1 2">
    <name type="scientific">Carnegiea gigantea</name>
    <dbReference type="NCBI Taxonomy" id="171969"/>
    <lineage>
        <taxon>Eukaryota</taxon>
        <taxon>Viridiplantae</taxon>
        <taxon>Streptophyta</taxon>
        <taxon>Embryophyta</taxon>
        <taxon>Tracheophyta</taxon>
        <taxon>Spermatophyta</taxon>
        <taxon>Magnoliopsida</taxon>
        <taxon>eudicotyledons</taxon>
        <taxon>Gunneridae</taxon>
        <taxon>Pentapetalae</taxon>
        <taxon>Caryophyllales</taxon>
        <taxon>Cactineae</taxon>
        <taxon>Cactaceae</taxon>
        <taxon>Cactoideae</taxon>
        <taxon>Echinocereeae</taxon>
        <taxon>Carnegiea</taxon>
    </lineage>
</organism>
<gene>
    <name evidence="1" type="ORF">Cgig2_030657</name>
</gene>
<dbReference type="Gene3D" id="3.80.10.10">
    <property type="entry name" value="Ribonuclease Inhibitor"/>
    <property type="match status" value="1"/>
</dbReference>
<protein>
    <submittedName>
        <fullName evidence="1">Uncharacterized protein</fullName>
    </submittedName>
</protein>
<comment type="caution">
    <text evidence="1">The sequence shown here is derived from an EMBL/GenBank/DDBJ whole genome shotgun (WGS) entry which is preliminary data.</text>
</comment>
<evidence type="ECO:0000313" key="2">
    <source>
        <dbReference type="Proteomes" id="UP001153076"/>
    </source>
</evidence>